<dbReference type="NCBIfam" id="NF007912">
    <property type="entry name" value="PRK10625.1"/>
    <property type="match status" value="1"/>
</dbReference>
<accession>A0A1G8VR39</accession>
<feature type="domain" description="NADP-dependent oxidoreductase" evidence="5">
    <location>
        <begin position="15"/>
        <end position="338"/>
    </location>
</feature>
<evidence type="ECO:0000313" key="6">
    <source>
        <dbReference type="EMBL" id="SDJ68454.1"/>
    </source>
</evidence>
<dbReference type="PANTHER" id="PTHR43364:SF4">
    <property type="entry name" value="NAD(P)-LINKED OXIDOREDUCTASE SUPERFAMILY PROTEIN"/>
    <property type="match status" value="1"/>
</dbReference>
<evidence type="ECO:0000256" key="1">
    <source>
        <dbReference type="ARBA" id="ARBA00022857"/>
    </source>
</evidence>
<keyword evidence="7" id="KW-1185">Reference proteome</keyword>
<keyword evidence="2" id="KW-0560">Oxidoreductase</keyword>
<dbReference type="InterPro" id="IPR020471">
    <property type="entry name" value="AKR"/>
</dbReference>
<evidence type="ECO:0000256" key="4">
    <source>
        <dbReference type="ARBA" id="ARBA00070119"/>
    </source>
</evidence>
<organism evidence="6 7">
    <name type="scientific">Microbulbifer yueqingensis</name>
    <dbReference type="NCBI Taxonomy" id="658219"/>
    <lineage>
        <taxon>Bacteria</taxon>
        <taxon>Pseudomonadati</taxon>
        <taxon>Pseudomonadota</taxon>
        <taxon>Gammaproteobacteria</taxon>
        <taxon>Cellvibrionales</taxon>
        <taxon>Microbulbiferaceae</taxon>
        <taxon>Microbulbifer</taxon>
    </lineage>
</organism>
<evidence type="ECO:0000256" key="3">
    <source>
        <dbReference type="ARBA" id="ARBA00038157"/>
    </source>
</evidence>
<dbReference type="OrthoDB" id="9772407at2"/>
<dbReference type="PANTHER" id="PTHR43364">
    <property type="entry name" value="NADH-SPECIFIC METHYLGLYOXAL REDUCTASE-RELATED"/>
    <property type="match status" value="1"/>
</dbReference>
<evidence type="ECO:0000256" key="2">
    <source>
        <dbReference type="ARBA" id="ARBA00023002"/>
    </source>
</evidence>
<comment type="similarity">
    <text evidence="3">Belongs to the aldo/keto reductase family. Aldo/keto reductase 2 subfamily.</text>
</comment>
<dbReference type="RefSeq" id="WP_091508150.1">
    <property type="nucleotide sequence ID" value="NZ_FNFH01000001.1"/>
</dbReference>
<sequence>MEYRQLGTTDIRVSEICLGTMTFGEQNTEAEAHEQLDYALANGVNFIDCAEMYPVPPRPETFGRTEEYIGTWLAARGNRDRFVLATKVTGRGAANSGVGHVRGGPRLSREQVLAACDDSLRRLRTDYIDLYQVHWPERQTNFFGRLGYEHGDDDGVAIAETLDALEELVKAGKVRQVGVSNETPWGMMEYLKLSAARGKPRIASIQNPYNLLNRSFEVGCAEMAIREKCGLLAYSPLAFGALSGKYLGGRKPVGARLTLFERFQRYTGKRAVLATEKYVALAREAGLDPAQMALAFVNRQPFVTSNIIGATNVDQLQSDIASAELELGDDLLQAIEAIHSDNPNPAP</sequence>
<dbReference type="Proteomes" id="UP000199305">
    <property type="component" value="Unassembled WGS sequence"/>
</dbReference>
<dbReference type="SUPFAM" id="SSF51430">
    <property type="entry name" value="NAD(P)-linked oxidoreductase"/>
    <property type="match status" value="1"/>
</dbReference>
<proteinExistence type="inferred from homology"/>
<keyword evidence="1" id="KW-0521">NADP</keyword>
<dbReference type="Pfam" id="PF00248">
    <property type="entry name" value="Aldo_ket_red"/>
    <property type="match status" value="1"/>
</dbReference>
<gene>
    <name evidence="6" type="ORF">SAMN05216212_0690</name>
</gene>
<dbReference type="PRINTS" id="PR00069">
    <property type="entry name" value="ALDKETRDTASE"/>
</dbReference>
<dbReference type="InterPro" id="IPR023210">
    <property type="entry name" value="NADP_OxRdtase_dom"/>
</dbReference>
<dbReference type="InterPro" id="IPR050523">
    <property type="entry name" value="AKR_Detox_Biosynth"/>
</dbReference>
<name>A0A1G8VR39_9GAMM</name>
<dbReference type="InterPro" id="IPR036812">
    <property type="entry name" value="NAD(P)_OxRdtase_dom_sf"/>
</dbReference>
<dbReference type="Gene3D" id="3.20.20.100">
    <property type="entry name" value="NADP-dependent oxidoreductase domain"/>
    <property type="match status" value="1"/>
</dbReference>
<reference evidence="7" key="1">
    <citation type="submission" date="2016-10" db="EMBL/GenBank/DDBJ databases">
        <authorList>
            <person name="Varghese N."/>
            <person name="Submissions S."/>
        </authorList>
    </citation>
    <scope>NUCLEOTIDE SEQUENCE [LARGE SCALE GENOMIC DNA]</scope>
    <source>
        <strain evidence="7">CGMCC 1.10658</strain>
    </source>
</reference>
<dbReference type="FunFam" id="3.20.20.100:FF:000005">
    <property type="entry name" value="NADP(H)-dependent aldo-keto reductase"/>
    <property type="match status" value="1"/>
</dbReference>
<dbReference type="CDD" id="cd19094">
    <property type="entry name" value="AKR_Tas-like"/>
    <property type="match status" value="1"/>
</dbReference>
<evidence type="ECO:0000259" key="5">
    <source>
        <dbReference type="Pfam" id="PF00248"/>
    </source>
</evidence>
<dbReference type="GO" id="GO:0016491">
    <property type="term" value="F:oxidoreductase activity"/>
    <property type="evidence" value="ECO:0007669"/>
    <property type="project" value="UniProtKB-KW"/>
</dbReference>
<dbReference type="EMBL" id="FNFH01000001">
    <property type="protein sequence ID" value="SDJ68454.1"/>
    <property type="molecule type" value="Genomic_DNA"/>
</dbReference>
<evidence type="ECO:0000313" key="7">
    <source>
        <dbReference type="Proteomes" id="UP000199305"/>
    </source>
</evidence>
<dbReference type="AlphaFoldDB" id="A0A1G8VR39"/>
<dbReference type="STRING" id="658219.SAMN05216212_0690"/>
<protein>
    <recommendedName>
        <fullName evidence="4">Protein tas</fullName>
    </recommendedName>
</protein>